<dbReference type="Pfam" id="PF01370">
    <property type="entry name" value="Epimerase"/>
    <property type="match status" value="1"/>
</dbReference>
<dbReference type="AlphaFoldDB" id="A0A7C0U1T5"/>
<dbReference type="EMBL" id="DRBS01000070">
    <property type="protein sequence ID" value="HDD43583.1"/>
    <property type="molecule type" value="Genomic_DNA"/>
</dbReference>
<dbReference type="PANTHER" id="PTHR43000">
    <property type="entry name" value="DTDP-D-GLUCOSE 4,6-DEHYDRATASE-RELATED"/>
    <property type="match status" value="1"/>
</dbReference>
<dbReference type="InterPro" id="IPR036291">
    <property type="entry name" value="NAD(P)-bd_dom_sf"/>
</dbReference>
<gene>
    <name evidence="3" type="ORF">ENG63_01795</name>
</gene>
<evidence type="ECO:0000259" key="2">
    <source>
        <dbReference type="Pfam" id="PF01370"/>
    </source>
</evidence>
<feature type="domain" description="NAD-dependent epimerase/dehydratase" evidence="2">
    <location>
        <begin position="32"/>
        <end position="277"/>
    </location>
</feature>
<name>A0A7C0U1T5_DESA2</name>
<comment type="caution">
    <text evidence="3">The sequence shown here is derived from an EMBL/GenBank/DDBJ whole genome shotgun (WGS) entry which is preliminary data.</text>
</comment>
<protein>
    <submittedName>
        <fullName evidence="3">NAD(P)-dependent oxidoreductase</fullName>
    </submittedName>
</protein>
<comment type="similarity">
    <text evidence="1">Belongs to the NAD(P)-dependent epimerase/dehydratase family.</text>
</comment>
<evidence type="ECO:0000313" key="3">
    <source>
        <dbReference type="EMBL" id="HDD43583.1"/>
    </source>
</evidence>
<organism evidence="3">
    <name type="scientific">Desulfofervidus auxilii</name>
    <dbReference type="NCBI Taxonomy" id="1621989"/>
    <lineage>
        <taxon>Bacteria</taxon>
        <taxon>Pseudomonadati</taxon>
        <taxon>Thermodesulfobacteriota</taxon>
        <taxon>Candidatus Desulfofervidia</taxon>
        <taxon>Candidatus Desulfofervidales</taxon>
        <taxon>Candidatus Desulfofervidaceae</taxon>
        <taxon>Candidatus Desulfofervidus</taxon>
    </lineage>
</organism>
<dbReference type="InterPro" id="IPR001509">
    <property type="entry name" value="Epimerase_deHydtase"/>
</dbReference>
<dbReference type="Gene3D" id="3.40.50.720">
    <property type="entry name" value="NAD(P)-binding Rossmann-like Domain"/>
    <property type="match status" value="1"/>
</dbReference>
<reference evidence="3" key="1">
    <citation type="journal article" date="2020" name="mSystems">
        <title>Genome- and Community-Level Interaction Insights into Carbon Utilization and Element Cycling Functions of Hydrothermarchaeota in Hydrothermal Sediment.</title>
        <authorList>
            <person name="Zhou Z."/>
            <person name="Liu Y."/>
            <person name="Xu W."/>
            <person name="Pan J."/>
            <person name="Luo Z.H."/>
            <person name="Li M."/>
        </authorList>
    </citation>
    <scope>NUCLEOTIDE SEQUENCE [LARGE SCALE GENOMIC DNA]</scope>
    <source>
        <strain evidence="3">HyVt-233</strain>
    </source>
</reference>
<sequence>MQKYLYLFKEDLKFIAFELENLLDKFEDSVFFVTGGTGIIGKWMLETLCFLEESYRLNLKIYVLTRNKEKFFSQYPLFRDCRILEFIQGDVISFSSLNVVHDEVDYVVHGATESSSSAILKSPLKMFEVIVKGTWNVLECSKNWNPKGILILSSGAVYGKQGKKFLKETDFGCINFTDPLLAYTMGKEAGEHLAILYFYTFQLPVKIARIFALVGPHLPLEGPFAIGNFIRDALKGGPIVIKGDGTPVRSYLYLGDLVIWLFKILLEGKAGEAYNTGSDKAISIKELAQLVADFAEKELKEYKKIEILIQQSKTFSSASDVYVPSIEKAKKELGLKVFTPLEEAIQKTFYFYRLKREGSKDEV</sequence>
<accession>A0A7C0U1T5</accession>
<dbReference type="Proteomes" id="UP000886289">
    <property type="component" value="Unassembled WGS sequence"/>
</dbReference>
<evidence type="ECO:0000256" key="1">
    <source>
        <dbReference type="ARBA" id="ARBA00007637"/>
    </source>
</evidence>
<proteinExistence type="inferred from homology"/>
<dbReference type="SUPFAM" id="SSF51735">
    <property type="entry name" value="NAD(P)-binding Rossmann-fold domains"/>
    <property type="match status" value="1"/>
</dbReference>